<evidence type="ECO:0000313" key="2">
    <source>
        <dbReference type="EMBL" id="ORZ15654.1"/>
    </source>
</evidence>
<feature type="transmembrane region" description="Helical" evidence="1">
    <location>
        <begin position="43"/>
        <end position="62"/>
    </location>
</feature>
<keyword evidence="1" id="KW-0812">Transmembrane</keyword>
<dbReference type="Proteomes" id="UP000193560">
    <property type="component" value="Unassembled WGS sequence"/>
</dbReference>
<evidence type="ECO:0000313" key="3">
    <source>
        <dbReference type="Proteomes" id="UP000193560"/>
    </source>
</evidence>
<evidence type="ECO:0000256" key="1">
    <source>
        <dbReference type="SAM" id="Phobius"/>
    </source>
</evidence>
<dbReference type="AlphaFoldDB" id="A0A1X2IFI7"/>
<dbReference type="EMBL" id="MCGE01000012">
    <property type="protein sequence ID" value="ORZ15654.1"/>
    <property type="molecule type" value="Genomic_DNA"/>
</dbReference>
<sequence length="80" mass="9208">MTLCHVKGPQCPRIFGFPVKAFFLYLFLFLSSFLFLKKKNLTFTIYLVATSISLYSSSRFTLLGSHNAYIQSKKPLLFCL</sequence>
<protein>
    <submittedName>
        <fullName evidence="2">Uncharacterized protein</fullName>
    </submittedName>
</protein>
<name>A0A1X2IFI7_9FUNG</name>
<comment type="caution">
    <text evidence="2">The sequence shown here is derived from an EMBL/GenBank/DDBJ whole genome shotgun (WGS) entry which is preliminary data.</text>
</comment>
<feature type="transmembrane region" description="Helical" evidence="1">
    <location>
        <begin position="15"/>
        <end position="36"/>
    </location>
</feature>
<keyword evidence="1" id="KW-0472">Membrane</keyword>
<proteinExistence type="predicted"/>
<keyword evidence="3" id="KW-1185">Reference proteome</keyword>
<reference evidence="2 3" key="1">
    <citation type="submission" date="2016-07" db="EMBL/GenBank/DDBJ databases">
        <title>Pervasive Adenine N6-methylation of Active Genes in Fungi.</title>
        <authorList>
            <consortium name="DOE Joint Genome Institute"/>
            <person name="Mondo S.J."/>
            <person name="Dannebaum R.O."/>
            <person name="Kuo R.C."/>
            <person name="Labutti K."/>
            <person name="Haridas S."/>
            <person name="Kuo A."/>
            <person name="Salamov A."/>
            <person name="Ahrendt S.R."/>
            <person name="Lipzen A."/>
            <person name="Sullivan W."/>
            <person name="Andreopoulos W.B."/>
            <person name="Clum A."/>
            <person name="Lindquist E."/>
            <person name="Daum C."/>
            <person name="Ramamoorthy G.K."/>
            <person name="Gryganskyi A."/>
            <person name="Culley D."/>
            <person name="Magnuson J.K."/>
            <person name="James T.Y."/>
            <person name="O'Malley M.A."/>
            <person name="Stajich J.E."/>
            <person name="Spatafora J.W."/>
            <person name="Visel A."/>
            <person name="Grigoriev I.V."/>
        </authorList>
    </citation>
    <scope>NUCLEOTIDE SEQUENCE [LARGE SCALE GENOMIC DNA]</scope>
    <source>
        <strain evidence="2 3">NRRL 1336</strain>
    </source>
</reference>
<accession>A0A1X2IFI7</accession>
<organism evidence="2 3">
    <name type="scientific">Absidia repens</name>
    <dbReference type="NCBI Taxonomy" id="90262"/>
    <lineage>
        <taxon>Eukaryota</taxon>
        <taxon>Fungi</taxon>
        <taxon>Fungi incertae sedis</taxon>
        <taxon>Mucoromycota</taxon>
        <taxon>Mucoromycotina</taxon>
        <taxon>Mucoromycetes</taxon>
        <taxon>Mucorales</taxon>
        <taxon>Cunninghamellaceae</taxon>
        <taxon>Absidia</taxon>
    </lineage>
</organism>
<gene>
    <name evidence="2" type="ORF">BCR42DRAFT_40907</name>
</gene>
<keyword evidence="1" id="KW-1133">Transmembrane helix</keyword>